<gene>
    <name evidence="3" type="ORF">O4213_13990</name>
</gene>
<evidence type="ECO:0000313" key="3">
    <source>
        <dbReference type="EMBL" id="MCZ4551098.1"/>
    </source>
</evidence>
<accession>A0ABT4MVR4</accession>
<feature type="transmembrane region" description="Helical" evidence="2">
    <location>
        <begin position="127"/>
        <end position="149"/>
    </location>
</feature>
<dbReference type="Proteomes" id="UP001067235">
    <property type="component" value="Unassembled WGS sequence"/>
</dbReference>
<comment type="caution">
    <text evidence="3">The sequence shown here is derived from an EMBL/GenBank/DDBJ whole genome shotgun (WGS) entry which is preliminary data.</text>
</comment>
<dbReference type="EMBL" id="JAPWIE010000004">
    <property type="protein sequence ID" value="MCZ4551098.1"/>
    <property type="molecule type" value="Genomic_DNA"/>
</dbReference>
<keyword evidence="2" id="KW-0812">Transmembrane</keyword>
<organism evidence="3 4">
    <name type="scientific">Gordonia rubripertincta</name>
    <name type="common">Rhodococcus corallinus</name>
    <dbReference type="NCBI Taxonomy" id="36822"/>
    <lineage>
        <taxon>Bacteria</taxon>
        <taxon>Bacillati</taxon>
        <taxon>Actinomycetota</taxon>
        <taxon>Actinomycetes</taxon>
        <taxon>Mycobacteriales</taxon>
        <taxon>Gordoniaceae</taxon>
        <taxon>Gordonia</taxon>
    </lineage>
</organism>
<dbReference type="RefSeq" id="WP_301571846.1">
    <property type="nucleotide sequence ID" value="NZ_JAPWIE010000004.1"/>
</dbReference>
<evidence type="ECO:0000313" key="4">
    <source>
        <dbReference type="Proteomes" id="UP001067235"/>
    </source>
</evidence>
<evidence type="ECO:0000256" key="2">
    <source>
        <dbReference type="SAM" id="Phobius"/>
    </source>
</evidence>
<evidence type="ECO:0000256" key="1">
    <source>
        <dbReference type="SAM" id="MobiDB-lite"/>
    </source>
</evidence>
<feature type="region of interest" description="Disordered" evidence="1">
    <location>
        <begin position="202"/>
        <end position="225"/>
    </location>
</feature>
<feature type="transmembrane region" description="Helical" evidence="2">
    <location>
        <begin position="88"/>
        <end position="106"/>
    </location>
</feature>
<sequence>MLSRVRLWLTRRSTSSAADFAPPARRDPAGSAYPNSAVVAEYSVTARPSRGPLALKGAVFGAGLYLVAVVGVMAFGWAQPGTASPDAWASRTAIVVAATAGLWCAACRHDPGQDNSAHTFRERVGCILLGTGLMWFVLGILDMHLWGLFHVGAEAGHHVPELHLHDAEPTTTSRHNTLSDWLFHSSGPTLVVLAWTVLPTRTTTPAPERSNPPLLLHTPHAEGHP</sequence>
<proteinExistence type="predicted"/>
<keyword evidence="2" id="KW-1133">Transmembrane helix</keyword>
<name>A0ABT4MVR4_GORRU</name>
<keyword evidence="2" id="KW-0472">Membrane</keyword>
<keyword evidence="4" id="KW-1185">Reference proteome</keyword>
<reference evidence="3" key="1">
    <citation type="submission" date="2022-12" db="EMBL/GenBank/DDBJ databases">
        <authorList>
            <person name="Krivoruchko A.V."/>
            <person name="Elkin A."/>
        </authorList>
    </citation>
    <scope>NUCLEOTIDE SEQUENCE</scope>
    <source>
        <strain evidence="3">IEGM 1388</strain>
    </source>
</reference>
<feature type="transmembrane region" description="Helical" evidence="2">
    <location>
        <begin position="53"/>
        <end position="76"/>
    </location>
</feature>
<protein>
    <submittedName>
        <fullName evidence="3">Uncharacterized protein</fullName>
    </submittedName>
</protein>